<keyword evidence="1" id="KW-0812">Transmembrane</keyword>
<name>A0A7V2WTR5_LEUMU</name>
<feature type="transmembrane region" description="Helical" evidence="1">
    <location>
        <begin position="27"/>
        <end position="49"/>
    </location>
</feature>
<keyword evidence="1" id="KW-1133">Transmembrane helix</keyword>
<reference evidence="2" key="1">
    <citation type="journal article" date="2020" name="mSystems">
        <title>Genome- and Community-Level Interaction Insights into Carbon Utilization and Element Cycling Functions of Hydrothermarchaeota in Hydrothermal Sediment.</title>
        <authorList>
            <person name="Zhou Z."/>
            <person name="Liu Y."/>
            <person name="Xu W."/>
            <person name="Pan J."/>
            <person name="Luo Z.H."/>
            <person name="Li M."/>
        </authorList>
    </citation>
    <scope>NUCLEOTIDE SEQUENCE [LARGE SCALE GENOMIC DNA]</scope>
    <source>
        <strain evidence="2">HyVt-493</strain>
    </source>
</reference>
<dbReference type="AlphaFoldDB" id="A0A7V2WTR5"/>
<evidence type="ECO:0000256" key="1">
    <source>
        <dbReference type="SAM" id="Phobius"/>
    </source>
</evidence>
<gene>
    <name evidence="2" type="ORF">ENJ51_01165</name>
</gene>
<proteinExistence type="predicted"/>
<dbReference type="Proteomes" id="UP000885750">
    <property type="component" value="Unassembled WGS sequence"/>
</dbReference>
<sequence length="165" mass="17216">MTTQKKYHNLVLLDESAEANQPDVIKIISGAFLFVTGIAVGAIFISHLYEDYAASRSGSMATLSSIEHTSDLATQKTAPVELQSITETAVASSLKSSGCSIESLGRNAPETGCSVDDYKEVAADRELGDATGITSLGDLSTSDGGLIKTDAPKDSGTVTNILDLQ</sequence>
<dbReference type="EMBL" id="DRMS01000044">
    <property type="protein sequence ID" value="HFC91401.1"/>
    <property type="molecule type" value="Genomic_DNA"/>
</dbReference>
<keyword evidence="1" id="KW-0472">Membrane</keyword>
<organism evidence="2">
    <name type="scientific">Leucothrix mucor</name>
    <dbReference type="NCBI Taxonomy" id="45248"/>
    <lineage>
        <taxon>Bacteria</taxon>
        <taxon>Pseudomonadati</taxon>
        <taxon>Pseudomonadota</taxon>
        <taxon>Gammaproteobacteria</taxon>
        <taxon>Thiotrichales</taxon>
        <taxon>Thiotrichaceae</taxon>
        <taxon>Leucothrix</taxon>
    </lineage>
</organism>
<accession>A0A7V2WTR5</accession>
<evidence type="ECO:0000313" key="2">
    <source>
        <dbReference type="EMBL" id="HFC91401.1"/>
    </source>
</evidence>
<comment type="caution">
    <text evidence="2">The sequence shown here is derived from an EMBL/GenBank/DDBJ whole genome shotgun (WGS) entry which is preliminary data.</text>
</comment>
<protein>
    <submittedName>
        <fullName evidence="2">Uncharacterized protein</fullName>
    </submittedName>
</protein>